<protein>
    <recommendedName>
        <fullName evidence="3">Transcriptional regulator</fullName>
    </recommendedName>
</protein>
<name>A0A6L5YDA7_9BACT</name>
<evidence type="ECO:0000313" key="2">
    <source>
        <dbReference type="Proteomes" id="UP000473699"/>
    </source>
</evidence>
<dbReference type="EMBL" id="VUNH01000009">
    <property type="protein sequence ID" value="MST56145.1"/>
    <property type="molecule type" value="Genomic_DNA"/>
</dbReference>
<evidence type="ECO:0000313" key="1">
    <source>
        <dbReference type="EMBL" id="MST56145.1"/>
    </source>
</evidence>
<sequence>MMIIGVIGPETSLKILRKKSAQFSVQLMPLAYRDFHETIKLIEENERKCDALLFTGQTPYLYATSLLQPAVPWDFMPRNMLSTMCALVKAGLKYKNRIQNVSMDGFGDEIIEEIREELKGTEESVRLYNTRFDIMAEDYFQRVVQYHAENYRTGRADLCVTGLEKIYEKLRAMGIPSIKTGPNFSLLQQKLQFLLLRHQITAAERNLPAVVAIRPEFQLSREMHMHNELQTLRLQAQIGESVYYFAQHLGGAVFQTDATDYYVACDLRTLMAETGDFTGLSLLRMPFRNPCLDKISAGIGIGYTAREARYAADKAQQRSRKTPASCCYGLDERGHFFGPISLSDDPDAKGLFNENLRQISVQTGIGIRSLSKIEQALLQYRTDTVTSSELARYCSLSLRSMNRLLQKLEEFRYLVVLGKEPQDAAGRPRRLLRIDLRYHD</sequence>
<organism evidence="1 2">
    <name type="scientific">Pyramidobacter porci</name>
    <dbReference type="NCBI Taxonomy" id="2605789"/>
    <lineage>
        <taxon>Bacteria</taxon>
        <taxon>Thermotogati</taxon>
        <taxon>Synergistota</taxon>
        <taxon>Synergistia</taxon>
        <taxon>Synergistales</taxon>
        <taxon>Dethiosulfovibrionaceae</taxon>
        <taxon>Pyramidobacter</taxon>
    </lineage>
</organism>
<dbReference type="RefSeq" id="WP_154529228.1">
    <property type="nucleotide sequence ID" value="NZ_VUNH01000009.1"/>
</dbReference>
<accession>A0A6L5YDA7</accession>
<dbReference type="InterPro" id="IPR036390">
    <property type="entry name" value="WH_DNA-bd_sf"/>
</dbReference>
<evidence type="ECO:0008006" key="3">
    <source>
        <dbReference type="Google" id="ProtNLM"/>
    </source>
</evidence>
<proteinExistence type="predicted"/>
<reference evidence="1 2" key="1">
    <citation type="submission" date="2019-08" db="EMBL/GenBank/DDBJ databases">
        <title>In-depth cultivation of the pig gut microbiome towards novel bacterial diversity and tailored functional studies.</title>
        <authorList>
            <person name="Wylensek D."/>
            <person name="Hitch T.C.A."/>
            <person name="Clavel T."/>
        </authorList>
    </citation>
    <scope>NUCLEOTIDE SEQUENCE [LARGE SCALE GENOMIC DNA]</scope>
    <source>
        <strain evidence="1 2">SM-530-WT-4B</strain>
    </source>
</reference>
<gene>
    <name evidence="1" type="ORF">FYJ74_08890</name>
</gene>
<keyword evidence="2" id="KW-1185">Reference proteome</keyword>
<comment type="caution">
    <text evidence="1">The sequence shown here is derived from an EMBL/GenBank/DDBJ whole genome shotgun (WGS) entry which is preliminary data.</text>
</comment>
<dbReference type="Proteomes" id="UP000473699">
    <property type="component" value="Unassembled WGS sequence"/>
</dbReference>
<dbReference type="AlphaFoldDB" id="A0A6L5YDA7"/>
<dbReference type="SUPFAM" id="SSF46785">
    <property type="entry name" value="Winged helix' DNA-binding domain"/>
    <property type="match status" value="1"/>
</dbReference>